<feature type="region of interest" description="Disordered" evidence="1">
    <location>
        <begin position="348"/>
        <end position="408"/>
    </location>
</feature>
<feature type="compositionally biased region" description="Polar residues" evidence="1">
    <location>
        <begin position="127"/>
        <end position="137"/>
    </location>
</feature>
<dbReference type="STRING" id="294746.A5DKB5"/>
<dbReference type="OMA" id="TDNEIHY"/>
<organism evidence="2 3">
    <name type="scientific">Meyerozyma guilliermondii (strain ATCC 6260 / CBS 566 / DSM 6381 / JCM 1539 / NBRC 10279 / NRRL Y-324)</name>
    <name type="common">Yeast</name>
    <name type="synonym">Candida guilliermondii</name>
    <dbReference type="NCBI Taxonomy" id="294746"/>
    <lineage>
        <taxon>Eukaryota</taxon>
        <taxon>Fungi</taxon>
        <taxon>Dikarya</taxon>
        <taxon>Ascomycota</taxon>
        <taxon>Saccharomycotina</taxon>
        <taxon>Pichiomycetes</taxon>
        <taxon>Debaryomycetaceae</taxon>
        <taxon>Meyerozyma</taxon>
    </lineage>
</organism>
<dbReference type="Gene3D" id="3.30.40.10">
    <property type="entry name" value="Zinc/RING finger domain, C3HC4 (zinc finger)"/>
    <property type="match status" value="1"/>
</dbReference>
<protein>
    <submittedName>
        <fullName evidence="2">Uncharacterized protein</fullName>
    </submittedName>
</protein>
<gene>
    <name evidence="2" type="ORF">PGUG_03716</name>
</gene>
<dbReference type="VEuPathDB" id="FungiDB:PGUG_03716"/>
<reference evidence="2 3" key="1">
    <citation type="journal article" date="2009" name="Nature">
        <title>Evolution of pathogenicity and sexual reproduction in eight Candida genomes.</title>
        <authorList>
            <person name="Butler G."/>
            <person name="Rasmussen M.D."/>
            <person name="Lin M.F."/>
            <person name="Santos M.A."/>
            <person name="Sakthikumar S."/>
            <person name="Munro C.A."/>
            <person name="Rheinbay E."/>
            <person name="Grabherr M."/>
            <person name="Forche A."/>
            <person name="Reedy J.L."/>
            <person name="Agrafioti I."/>
            <person name="Arnaud M.B."/>
            <person name="Bates S."/>
            <person name="Brown A.J."/>
            <person name="Brunke S."/>
            <person name="Costanzo M.C."/>
            <person name="Fitzpatrick D.A."/>
            <person name="de Groot P.W."/>
            <person name="Harris D."/>
            <person name="Hoyer L.L."/>
            <person name="Hube B."/>
            <person name="Klis F.M."/>
            <person name="Kodira C."/>
            <person name="Lennard N."/>
            <person name="Logue M.E."/>
            <person name="Martin R."/>
            <person name="Neiman A.M."/>
            <person name="Nikolaou E."/>
            <person name="Quail M.A."/>
            <person name="Quinn J."/>
            <person name="Santos M.C."/>
            <person name="Schmitzberger F.F."/>
            <person name="Sherlock G."/>
            <person name="Shah P."/>
            <person name="Silverstein K.A."/>
            <person name="Skrzypek M.S."/>
            <person name="Soll D."/>
            <person name="Staggs R."/>
            <person name="Stansfield I."/>
            <person name="Stumpf M.P."/>
            <person name="Sudbery P.E."/>
            <person name="Srikantha T."/>
            <person name="Zeng Q."/>
            <person name="Berman J."/>
            <person name="Berriman M."/>
            <person name="Heitman J."/>
            <person name="Gow N.A."/>
            <person name="Lorenz M.C."/>
            <person name="Birren B.W."/>
            <person name="Kellis M."/>
            <person name="Cuomo C.A."/>
        </authorList>
    </citation>
    <scope>NUCLEOTIDE SEQUENCE [LARGE SCALE GENOMIC DNA]</scope>
    <source>
        <strain evidence="3">ATCC 6260 / CBS 566 / DSM 6381 / JCM 1539 / NBRC 10279 / NRRL Y-324</strain>
    </source>
</reference>
<dbReference type="KEGG" id="pgu:PGUG_03716"/>
<feature type="compositionally biased region" description="Low complexity" evidence="1">
    <location>
        <begin position="359"/>
        <end position="374"/>
    </location>
</feature>
<dbReference type="GeneID" id="5126171"/>
<dbReference type="PANTHER" id="PTHR10782:SF4">
    <property type="entry name" value="TONALLI, ISOFORM E"/>
    <property type="match status" value="1"/>
</dbReference>
<dbReference type="GO" id="GO:0061665">
    <property type="term" value="F:SUMO ligase activity"/>
    <property type="evidence" value="ECO:0007669"/>
    <property type="project" value="TreeGrafter"/>
</dbReference>
<dbReference type="OrthoDB" id="27975at2759"/>
<name>A5DKB5_PICGU</name>
<feature type="compositionally biased region" description="Polar residues" evidence="1">
    <location>
        <begin position="395"/>
        <end position="408"/>
    </location>
</feature>
<evidence type="ECO:0000313" key="3">
    <source>
        <dbReference type="Proteomes" id="UP000001997"/>
    </source>
</evidence>
<feature type="region of interest" description="Disordered" evidence="1">
    <location>
        <begin position="127"/>
        <end position="160"/>
    </location>
</feature>
<dbReference type="GO" id="GO:0016925">
    <property type="term" value="P:protein sumoylation"/>
    <property type="evidence" value="ECO:0007669"/>
    <property type="project" value="TreeGrafter"/>
</dbReference>
<keyword evidence="3" id="KW-1185">Reference proteome</keyword>
<dbReference type="HOGENOM" id="CLU_028474_0_0_1"/>
<dbReference type="InterPro" id="IPR013083">
    <property type="entry name" value="Znf_RING/FYVE/PHD"/>
</dbReference>
<dbReference type="Proteomes" id="UP000001997">
    <property type="component" value="Unassembled WGS sequence"/>
</dbReference>
<dbReference type="GO" id="GO:0000785">
    <property type="term" value="C:chromatin"/>
    <property type="evidence" value="ECO:0007669"/>
    <property type="project" value="TreeGrafter"/>
</dbReference>
<evidence type="ECO:0000313" key="2">
    <source>
        <dbReference type="EMBL" id="EDK39618.2"/>
    </source>
</evidence>
<feature type="compositionally biased region" description="Basic and acidic residues" evidence="1">
    <location>
        <begin position="140"/>
        <end position="159"/>
    </location>
</feature>
<dbReference type="EMBL" id="CH408158">
    <property type="protein sequence ID" value="EDK39618.2"/>
    <property type="molecule type" value="Genomic_DNA"/>
</dbReference>
<dbReference type="InParanoid" id="A5DKB5"/>
<accession>A5DKB5</accession>
<sequence length="408" mass="46603">MKPSSMCNNNVYRHQLDTEEGVLQTCRSSLQTCRSSVSYITAPTWRIAAKRHRSSVMPPNIRLKGPLMSSSRVSIHTEYHIRNKKRVKKLTVSIKLDPEKLRQALDMNISDSDSDLWSLDQELNKNLSESTQASSQGPKIAEKNDQQHTENLPKNESLDLYRTIPPNLRTTIDRELGEDLGMIEKMIFTLKDPITATRIRLPVRSTSCAHFECFDFDNFCEFTKIPAGVKAFIRKDLVKRGLELKRYEKLIQKDAGRRKVPPPPQWLQPIHHAYLPNIPTYKCPVCDTAFPLHQLYISDVFNFFVKFTPSYVHRIEITDRIKYRIIEDEKEPSTSAACEDIVVLSDDDDEAEVKTEPITSNSTHSNHSNHSTSSPFSDDVFDDGLDEQLALLPQEQGSGTWNDPVTVD</sequence>
<dbReference type="AlphaFoldDB" id="A5DKB5"/>
<proteinExistence type="predicted"/>
<dbReference type="RefSeq" id="XP_001484335.2">
    <property type="nucleotide sequence ID" value="XM_001484285.1"/>
</dbReference>
<evidence type="ECO:0000256" key="1">
    <source>
        <dbReference type="SAM" id="MobiDB-lite"/>
    </source>
</evidence>
<dbReference type="eggNOG" id="ENOG502T0I1">
    <property type="taxonomic scope" value="Eukaryota"/>
</dbReference>
<dbReference type="PANTHER" id="PTHR10782">
    <property type="entry name" value="ZINC FINGER MIZ DOMAIN-CONTAINING PROTEIN"/>
    <property type="match status" value="1"/>
</dbReference>